<evidence type="ECO:0000313" key="2">
    <source>
        <dbReference type="EMBL" id="CAI2360819.1"/>
    </source>
</evidence>
<keyword evidence="3" id="KW-1185">Reference proteome</keyword>
<proteinExistence type="predicted"/>
<protein>
    <submittedName>
        <fullName evidence="2">Uncharacterized protein</fullName>
    </submittedName>
</protein>
<organism evidence="2 3">
    <name type="scientific">Euplotes crassus</name>
    <dbReference type="NCBI Taxonomy" id="5936"/>
    <lineage>
        <taxon>Eukaryota</taxon>
        <taxon>Sar</taxon>
        <taxon>Alveolata</taxon>
        <taxon>Ciliophora</taxon>
        <taxon>Intramacronucleata</taxon>
        <taxon>Spirotrichea</taxon>
        <taxon>Hypotrichia</taxon>
        <taxon>Euplotida</taxon>
        <taxon>Euplotidae</taxon>
        <taxon>Moneuplotes</taxon>
    </lineage>
</organism>
<dbReference type="InterPro" id="IPR051291">
    <property type="entry name" value="CIMAP"/>
</dbReference>
<reference evidence="2" key="1">
    <citation type="submission" date="2023-07" db="EMBL/GenBank/DDBJ databases">
        <authorList>
            <consortium name="AG Swart"/>
            <person name="Singh M."/>
            <person name="Singh A."/>
            <person name="Seah K."/>
            <person name="Emmerich C."/>
        </authorList>
    </citation>
    <scope>NUCLEOTIDE SEQUENCE</scope>
    <source>
        <strain evidence="2">DP1</strain>
    </source>
</reference>
<sequence length="582" mass="64917">MQKEIRKTEFWKPHQVEIEQSAAPGRYDINVSGKHESHNHGKIPFGSGSTRFGEEFPQINCLPGPGSYSYNSNTIKATPSKAPKFNPLNERGGSTRFDSPRGSLISHHSNEMEMTAKPKRTQMIRKSPMKSSLSPLTKGKPKNFKSNKEIDLSPGKYDPNYNSIQKSVPSISLGPNTAKNIGSMKNYMESFIRTILPSAEEADPQYQLDPVEVKPSIASKALKNKGNSSIFTSKTIRGLKISHTPGPGAYLSEHTGIHRVIKNIPESFGSTSVKNTRFLNSSVEAPYSDPSYLNNPGAGTYSKSKTNKNATVKKIKLPGMIKAQAQKTSPFLSTDVRPCLAKDQNAGEKPGPGAYDLSFREQLKTLDQKYSQRYKKNPFGSNENRFEKKVIQGKRNKNELSIEEEQVPQNRSLARVYIDQTIDKIKKDEQRRTTFQFKSSSKRFKDDLITNKNVPIMGIQPVKYRNQEQISNRSYHKSDSEMLSNDLESRVLLKNISPRFNYTKQALKGMEVPGPGSYSMSKKSIPKHVDTSAAFRAADRNQDSIFGKIVSKAGFGPGPGSYDSNVSTIVKKTFNANLVKNE</sequence>
<evidence type="ECO:0000313" key="3">
    <source>
        <dbReference type="Proteomes" id="UP001295684"/>
    </source>
</evidence>
<dbReference type="Proteomes" id="UP001295684">
    <property type="component" value="Unassembled WGS sequence"/>
</dbReference>
<evidence type="ECO:0000256" key="1">
    <source>
        <dbReference type="SAM" id="MobiDB-lite"/>
    </source>
</evidence>
<dbReference type="EMBL" id="CAMPGE010002014">
    <property type="protein sequence ID" value="CAI2360819.1"/>
    <property type="molecule type" value="Genomic_DNA"/>
</dbReference>
<dbReference type="InterPro" id="IPR010736">
    <property type="entry name" value="SHIPPO-rpt"/>
</dbReference>
<dbReference type="Pfam" id="PF07004">
    <property type="entry name" value="SHIPPO-rpt"/>
    <property type="match status" value="4"/>
</dbReference>
<dbReference type="PANTHER" id="PTHR21580">
    <property type="entry name" value="SHIPPO-1-RELATED"/>
    <property type="match status" value="1"/>
</dbReference>
<gene>
    <name evidence="2" type="ORF">ECRASSUSDP1_LOCUS2125</name>
</gene>
<dbReference type="AlphaFoldDB" id="A0AAD1U619"/>
<comment type="caution">
    <text evidence="2">The sequence shown here is derived from an EMBL/GenBank/DDBJ whole genome shotgun (WGS) entry which is preliminary data.</text>
</comment>
<accession>A0AAD1U619</accession>
<feature type="region of interest" description="Disordered" evidence="1">
    <location>
        <begin position="79"/>
        <end position="158"/>
    </location>
</feature>
<dbReference type="PANTHER" id="PTHR21580:SF28">
    <property type="entry name" value="BOREALIN N-TERMINAL DOMAIN-CONTAINING PROTEIN-RELATED"/>
    <property type="match status" value="1"/>
</dbReference>
<feature type="region of interest" description="Disordered" evidence="1">
    <location>
        <begin position="21"/>
        <end position="51"/>
    </location>
</feature>
<name>A0AAD1U619_EUPCR</name>